<evidence type="ECO:0000313" key="3">
    <source>
        <dbReference type="EMBL" id="GGJ86983.1"/>
    </source>
</evidence>
<dbReference type="AlphaFoldDB" id="A0A917PQ58"/>
<reference evidence="3" key="1">
    <citation type="journal article" date="2014" name="Int. J. Syst. Evol. Microbiol.">
        <title>Complete genome sequence of Corynebacterium casei LMG S-19264T (=DSM 44701T), isolated from a smear-ripened cheese.</title>
        <authorList>
            <consortium name="US DOE Joint Genome Institute (JGI-PGF)"/>
            <person name="Walter F."/>
            <person name="Albersmeier A."/>
            <person name="Kalinowski J."/>
            <person name="Ruckert C."/>
        </authorList>
    </citation>
    <scope>NUCLEOTIDE SEQUENCE</scope>
    <source>
        <strain evidence="3">CGMCC 1.8984</strain>
    </source>
</reference>
<proteinExistence type="predicted"/>
<feature type="region of interest" description="Disordered" evidence="1">
    <location>
        <begin position="1"/>
        <end position="44"/>
    </location>
</feature>
<organism evidence="3 4">
    <name type="scientific">Agromyces bauzanensis</name>
    <dbReference type="NCBI Taxonomy" id="1308924"/>
    <lineage>
        <taxon>Bacteria</taxon>
        <taxon>Bacillati</taxon>
        <taxon>Actinomycetota</taxon>
        <taxon>Actinomycetes</taxon>
        <taxon>Micrococcales</taxon>
        <taxon>Microbacteriaceae</taxon>
        <taxon>Agromyces</taxon>
    </lineage>
</organism>
<protein>
    <recommendedName>
        <fullName evidence="2">DUF7718 domain-containing protein</fullName>
    </recommendedName>
</protein>
<evidence type="ECO:0000256" key="1">
    <source>
        <dbReference type="SAM" id="MobiDB-lite"/>
    </source>
</evidence>
<evidence type="ECO:0000259" key="2">
    <source>
        <dbReference type="Pfam" id="PF24839"/>
    </source>
</evidence>
<reference evidence="3" key="2">
    <citation type="submission" date="2020-09" db="EMBL/GenBank/DDBJ databases">
        <authorList>
            <person name="Sun Q."/>
            <person name="Zhou Y."/>
        </authorList>
    </citation>
    <scope>NUCLEOTIDE SEQUENCE</scope>
    <source>
        <strain evidence="3">CGMCC 1.8984</strain>
    </source>
</reference>
<dbReference type="Proteomes" id="UP000636956">
    <property type="component" value="Unassembled WGS sequence"/>
</dbReference>
<dbReference type="Pfam" id="PF24839">
    <property type="entry name" value="DUF7718"/>
    <property type="match status" value="1"/>
</dbReference>
<dbReference type="InterPro" id="IPR056135">
    <property type="entry name" value="DUF7718"/>
</dbReference>
<evidence type="ECO:0000313" key="4">
    <source>
        <dbReference type="Proteomes" id="UP000636956"/>
    </source>
</evidence>
<accession>A0A917PQ58</accession>
<dbReference type="EMBL" id="BMMD01000016">
    <property type="protein sequence ID" value="GGJ86983.1"/>
    <property type="molecule type" value="Genomic_DNA"/>
</dbReference>
<name>A0A917PQ58_9MICO</name>
<gene>
    <name evidence="3" type="ORF">GCM10011372_26760</name>
</gene>
<keyword evidence="4" id="KW-1185">Reference proteome</keyword>
<sequence length="149" mass="17532">MGRSGKFSRRNDREARRAAQQQMDANDAPAIWERPPKEEWDPPSEFSVALSATSRLFVRTNNYRGKCIDFAICHQVGGPYRWRDIFRVDSSHDTVHRHDLTRGTDQRETIESINGPLTVDRQYTEQYDFMLATWEQREREQGDGRVDER</sequence>
<comment type="caution">
    <text evidence="3">The sequence shown here is derived from an EMBL/GenBank/DDBJ whole genome shotgun (WGS) entry which is preliminary data.</text>
</comment>
<dbReference type="RefSeq" id="WP_345000939.1">
    <property type="nucleotide sequence ID" value="NZ_BAABFW010000029.1"/>
</dbReference>
<feature type="domain" description="DUF7718" evidence="2">
    <location>
        <begin position="44"/>
        <end position="127"/>
    </location>
</feature>